<dbReference type="Proteomes" id="UP000031443">
    <property type="component" value="Unassembled WGS sequence"/>
</dbReference>
<name>M7C7E9_CHEMY</name>
<evidence type="ECO:0000313" key="3">
    <source>
        <dbReference type="Proteomes" id="UP000031443"/>
    </source>
</evidence>
<dbReference type="FunFam" id="1.10.10.60:FF:000032">
    <property type="entry name" value="Zinc finger and SCAN domain-containing 20"/>
    <property type="match status" value="1"/>
</dbReference>
<reference evidence="3" key="1">
    <citation type="journal article" date="2013" name="Nat. Genet.">
        <title>The draft genomes of soft-shell turtle and green sea turtle yield insights into the development and evolution of the turtle-specific body plan.</title>
        <authorList>
            <person name="Wang Z."/>
            <person name="Pascual-Anaya J."/>
            <person name="Zadissa A."/>
            <person name="Li W."/>
            <person name="Niimura Y."/>
            <person name="Huang Z."/>
            <person name="Li C."/>
            <person name="White S."/>
            <person name="Xiong Z."/>
            <person name="Fang D."/>
            <person name="Wang B."/>
            <person name="Ming Y."/>
            <person name="Chen Y."/>
            <person name="Zheng Y."/>
            <person name="Kuraku S."/>
            <person name="Pignatelli M."/>
            <person name="Herrero J."/>
            <person name="Beal K."/>
            <person name="Nozawa M."/>
            <person name="Li Q."/>
            <person name="Wang J."/>
            <person name="Zhang H."/>
            <person name="Yu L."/>
            <person name="Shigenobu S."/>
            <person name="Wang J."/>
            <person name="Liu J."/>
            <person name="Flicek P."/>
            <person name="Searle S."/>
            <person name="Wang J."/>
            <person name="Kuratani S."/>
            <person name="Yin Y."/>
            <person name="Aken B."/>
            <person name="Zhang G."/>
            <person name="Irie N."/>
        </authorList>
    </citation>
    <scope>NUCLEOTIDE SEQUENCE [LARGE SCALE GENOMIC DNA]</scope>
</reference>
<sequence length="165" mass="18332">WTEREVLDLVAVWGEESMLSELRSKRRNAKTFRKISEAMRDRGYIRDATQCRMKLKELSQAYQKTKESNARSGTEPQTCRFYAELHAILGGAATTTPPLSVDSEDGLLSAMAEGFADGEDEEEDKLGESTQHTVFPDSQDLFVSLTEIPSQPNEAGEGTSGECTF</sequence>
<evidence type="ECO:0000313" key="2">
    <source>
        <dbReference type="EMBL" id="EMP40463.1"/>
    </source>
</evidence>
<dbReference type="AlphaFoldDB" id="M7C7E9"/>
<feature type="non-terminal residue" evidence="2">
    <location>
        <position position="1"/>
    </location>
</feature>
<dbReference type="EMBL" id="KB510843">
    <property type="protein sequence ID" value="EMP40463.1"/>
    <property type="molecule type" value="Genomic_DNA"/>
</dbReference>
<protein>
    <submittedName>
        <fullName evidence="2">Zinc finger and SCAN domain-containing protein 29</fullName>
    </submittedName>
</protein>
<feature type="domain" description="Myb/SANT-like DNA-binding" evidence="1">
    <location>
        <begin position="1"/>
        <end position="88"/>
    </location>
</feature>
<organism evidence="2 3">
    <name type="scientific">Chelonia mydas</name>
    <name type="common">Green sea-turtle</name>
    <name type="synonym">Chelonia agassizi</name>
    <dbReference type="NCBI Taxonomy" id="8469"/>
    <lineage>
        <taxon>Eukaryota</taxon>
        <taxon>Metazoa</taxon>
        <taxon>Chordata</taxon>
        <taxon>Craniata</taxon>
        <taxon>Vertebrata</taxon>
        <taxon>Euteleostomi</taxon>
        <taxon>Archelosauria</taxon>
        <taxon>Testudinata</taxon>
        <taxon>Testudines</taxon>
        <taxon>Cryptodira</taxon>
        <taxon>Durocryptodira</taxon>
        <taxon>Americhelydia</taxon>
        <taxon>Chelonioidea</taxon>
        <taxon>Cheloniidae</taxon>
        <taxon>Chelonia</taxon>
    </lineage>
</organism>
<dbReference type="Pfam" id="PF13837">
    <property type="entry name" value="Myb_DNA-bind_4"/>
    <property type="match status" value="1"/>
</dbReference>
<dbReference type="PANTHER" id="PTHR47595">
    <property type="entry name" value="HEAT SHOCK 70 KDA PROTEIN 14"/>
    <property type="match status" value="1"/>
</dbReference>
<proteinExistence type="predicted"/>
<keyword evidence="3" id="KW-1185">Reference proteome</keyword>
<dbReference type="PANTHER" id="PTHR47595:SF1">
    <property type="entry name" value="MYB_SANT-LIKE DNA-BINDING DOMAIN-CONTAINING PROTEIN"/>
    <property type="match status" value="1"/>
</dbReference>
<accession>M7C7E9</accession>
<gene>
    <name evidence="2" type="ORF">UY3_02298</name>
</gene>
<evidence type="ECO:0000259" key="1">
    <source>
        <dbReference type="Pfam" id="PF13837"/>
    </source>
</evidence>
<dbReference type="Gene3D" id="1.10.10.60">
    <property type="entry name" value="Homeodomain-like"/>
    <property type="match status" value="1"/>
</dbReference>
<dbReference type="InterPro" id="IPR044822">
    <property type="entry name" value="Myb_DNA-bind_4"/>
</dbReference>